<evidence type="ECO:0000256" key="2">
    <source>
        <dbReference type="ARBA" id="ARBA00022771"/>
    </source>
</evidence>
<dbReference type="GO" id="GO:0043161">
    <property type="term" value="P:proteasome-mediated ubiquitin-dependent protein catabolic process"/>
    <property type="evidence" value="ECO:0007669"/>
    <property type="project" value="TreeGrafter"/>
</dbReference>
<dbReference type="AlphaFoldDB" id="A0AAE1ILY9"/>
<feature type="region of interest" description="Disordered" evidence="5">
    <location>
        <begin position="435"/>
        <end position="557"/>
    </location>
</feature>
<feature type="compositionally biased region" description="Basic residues" evidence="5">
    <location>
        <begin position="224"/>
        <end position="237"/>
    </location>
</feature>
<dbReference type="Gene3D" id="3.30.40.10">
    <property type="entry name" value="Zinc/RING finger domain, C3HC4 (zinc finger)"/>
    <property type="match status" value="1"/>
</dbReference>
<dbReference type="InterPro" id="IPR001841">
    <property type="entry name" value="Znf_RING"/>
</dbReference>
<dbReference type="CDD" id="cd16448">
    <property type="entry name" value="RING-H2"/>
    <property type="match status" value="1"/>
</dbReference>
<evidence type="ECO:0000313" key="7">
    <source>
        <dbReference type="EMBL" id="KAK4085440.1"/>
    </source>
</evidence>
<dbReference type="GeneID" id="87918593"/>
<evidence type="ECO:0000256" key="1">
    <source>
        <dbReference type="ARBA" id="ARBA00022723"/>
    </source>
</evidence>
<reference evidence="7" key="1">
    <citation type="submission" date="2023-11" db="EMBL/GenBank/DDBJ databases">
        <title>The genome sequences of three competitors of mushroom-forming fungi.</title>
        <authorList>
            <person name="Beijen E."/>
            <person name="Ohm R.A."/>
        </authorList>
    </citation>
    <scope>NUCLEOTIDE SEQUENCE</scope>
    <source>
        <strain evidence="7">CBS 100526</strain>
    </source>
</reference>
<dbReference type="Proteomes" id="UP001273209">
    <property type="component" value="Unassembled WGS sequence"/>
</dbReference>
<evidence type="ECO:0000313" key="8">
    <source>
        <dbReference type="Proteomes" id="UP001273209"/>
    </source>
</evidence>
<proteinExistence type="predicted"/>
<dbReference type="GO" id="GO:0012505">
    <property type="term" value="C:endomembrane system"/>
    <property type="evidence" value="ECO:0007669"/>
    <property type="project" value="TreeGrafter"/>
</dbReference>
<dbReference type="SMART" id="SM00184">
    <property type="entry name" value="RING"/>
    <property type="match status" value="1"/>
</dbReference>
<sequence>MEPHTFAPISHPDQYFYGPTDWRRELGHHTPVHPPWAPNQVPVPHGYGMHRPYAVGFDSQLQMGPPGGLPVPGSAPRSYQPYSHPISMPHARPWPEGFSQMPVPVPVPVQPNPLAVMQYSQPGLYPRQTSENELGQGQSGVALESDAQTHIAYPPQHHPVPPMNQFPGSLSTPLQTSPIPLQSARRLGYHSVSGIPPRVSRAPLSPLHGPPPYYADPSGPPPYTHRRPGHSRARRSANSRLTAADMNRDIEDNGTLDASGPRSDRDRVVNPLQVAAGTATGATTTTEQRTHTLAEKMTVKIWRSLLQKVELQDLPENERTCVICYNDYGAKTPEGINEEPLRLPKCKHVFGNHCLARWFEDSDNCPYCRDKLELPPKHSDRVVSQFFTAMMSARHQLPPGPTEEMYLRFMSNLVTAEGLGGSQEQELAMERRPFHATGDSDSSSYDGEAVSSASSLAATSTSPIRNAQRDNARHSQWLPRVPQQRGAHPPTSQERETSRHRRYRSSRGNTWSVTANADSDPLEPTLSPLQAQSHDATPSSLTIPAANGESSEGSRNAADLQTQSANMAVASAVQSRIRPW</sequence>
<dbReference type="InterPro" id="IPR013083">
    <property type="entry name" value="Znf_RING/FYVE/PHD"/>
</dbReference>
<dbReference type="InterPro" id="IPR050731">
    <property type="entry name" value="HRD1_E3_ubiq-ligases"/>
</dbReference>
<dbReference type="PANTHER" id="PTHR22763:SF162">
    <property type="entry name" value="TRANSMEMBRANE E3 UBIQUITIN-PROTEIN LIGASE 1"/>
    <property type="match status" value="1"/>
</dbReference>
<dbReference type="RefSeq" id="XP_062760780.1">
    <property type="nucleotide sequence ID" value="XM_062899308.1"/>
</dbReference>
<dbReference type="EMBL" id="JAWRVG010000001">
    <property type="protein sequence ID" value="KAK4085440.1"/>
    <property type="molecule type" value="Genomic_DNA"/>
</dbReference>
<organism evidence="7 8">
    <name type="scientific">Trichoderma aggressivum f. europaeum</name>
    <dbReference type="NCBI Taxonomy" id="173218"/>
    <lineage>
        <taxon>Eukaryota</taxon>
        <taxon>Fungi</taxon>
        <taxon>Dikarya</taxon>
        <taxon>Ascomycota</taxon>
        <taxon>Pezizomycotina</taxon>
        <taxon>Sordariomycetes</taxon>
        <taxon>Hypocreomycetidae</taxon>
        <taxon>Hypocreales</taxon>
        <taxon>Hypocreaceae</taxon>
        <taxon>Trichoderma</taxon>
    </lineage>
</organism>
<feature type="domain" description="RING-type" evidence="6">
    <location>
        <begin position="321"/>
        <end position="369"/>
    </location>
</feature>
<gene>
    <name evidence="7" type="ORF">Triagg1_430</name>
</gene>
<keyword evidence="8" id="KW-1185">Reference proteome</keyword>
<protein>
    <recommendedName>
        <fullName evidence="6">RING-type domain-containing protein</fullName>
    </recommendedName>
</protein>
<dbReference type="GO" id="GO:0008270">
    <property type="term" value="F:zinc ion binding"/>
    <property type="evidence" value="ECO:0007669"/>
    <property type="project" value="UniProtKB-KW"/>
</dbReference>
<feature type="compositionally biased region" description="Polar residues" evidence="5">
    <location>
        <begin position="166"/>
        <end position="177"/>
    </location>
</feature>
<feature type="compositionally biased region" description="Pro residues" evidence="5">
    <location>
        <begin position="208"/>
        <end position="223"/>
    </location>
</feature>
<name>A0AAE1ILY9_9HYPO</name>
<evidence type="ECO:0000256" key="5">
    <source>
        <dbReference type="SAM" id="MobiDB-lite"/>
    </source>
</evidence>
<dbReference type="SUPFAM" id="SSF57850">
    <property type="entry name" value="RING/U-box"/>
    <property type="match status" value="1"/>
</dbReference>
<dbReference type="PROSITE" id="PS50089">
    <property type="entry name" value="ZF_RING_2"/>
    <property type="match status" value="1"/>
</dbReference>
<dbReference type="GO" id="GO:0044695">
    <property type="term" value="C:Dsc E3 ubiquitin ligase complex"/>
    <property type="evidence" value="ECO:0007669"/>
    <property type="project" value="TreeGrafter"/>
</dbReference>
<keyword evidence="1" id="KW-0479">Metal-binding</keyword>
<evidence type="ECO:0000256" key="3">
    <source>
        <dbReference type="ARBA" id="ARBA00022833"/>
    </source>
</evidence>
<feature type="compositionally biased region" description="Polar residues" evidence="5">
    <location>
        <begin position="527"/>
        <end position="557"/>
    </location>
</feature>
<dbReference type="GO" id="GO:0061630">
    <property type="term" value="F:ubiquitin protein ligase activity"/>
    <property type="evidence" value="ECO:0007669"/>
    <property type="project" value="TreeGrafter"/>
</dbReference>
<dbReference type="Pfam" id="PF13639">
    <property type="entry name" value="zf-RING_2"/>
    <property type="match status" value="1"/>
</dbReference>
<feature type="region of interest" description="Disordered" evidence="5">
    <location>
        <begin position="152"/>
        <end position="177"/>
    </location>
</feature>
<dbReference type="PANTHER" id="PTHR22763">
    <property type="entry name" value="RING ZINC FINGER PROTEIN"/>
    <property type="match status" value="1"/>
</dbReference>
<feature type="compositionally biased region" description="Polar residues" evidence="5">
    <location>
        <begin position="506"/>
        <end position="517"/>
    </location>
</feature>
<keyword evidence="3" id="KW-0862">Zinc</keyword>
<comment type="caution">
    <text evidence="7">The sequence shown here is derived from an EMBL/GenBank/DDBJ whole genome shotgun (WGS) entry which is preliminary data.</text>
</comment>
<accession>A0AAE1ILY9</accession>
<feature type="region of interest" description="Disordered" evidence="5">
    <location>
        <begin position="200"/>
        <end position="267"/>
    </location>
</feature>
<evidence type="ECO:0000259" key="6">
    <source>
        <dbReference type="PROSITE" id="PS50089"/>
    </source>
</evidence>
<evidence type="ECO:0000256" key="4">
    <source>
        <dbReference type="PROSITE-ProRule" id="PRU00175"/>
    </source>
</evidence>
<keyword evidence="2 4" id="KW-0863">Zinc-finger</keyword>
<feature type="compositionally biased region" description="Low complexity" evidence="5">
    <location>
        <begin position="449"/>
        <end position="462"/>
    </location>
</feature>